<protein>
    <recommendedName>
        <fullName evidence="12">Urea active transporter</fullName>
    </recommendedName>
</protein>
<comment type="subcellular location">
    <subcellularLocation>
        <location evidence="1">Membrane</location>
        <topology evidence="1">Multi-pass membrane protein</topology>
    </subcellularLocation>
</comment>
<evidence type="ECO:0000256" key="8">
    <source>
        <dbReference type="SAM" id="MobiDB-lite"/>
    </source>
</evidence>
<evidence type="ECO:0000256" key="5">
    <source>
        <dbReference type="ARBA" id="ARBA00022989"/>
    </source>
</evidence>
<keyword evidence="11" id="KW-1185">Reference proteome</keyword>
<organism evidence="10 11">
    <name type="scientific">Dactylellina haptotyla (strain CBS 200.50)</name>
    <name type="common">Nematode-trapping fungus</name>
    <name type="synonym">Monacrosporium haptotylum</name>
    <dbReference type="NCBI Taxonomy" id="1284197"/>
    <lineage>
        <taxon>Eukaryota</taxon>
        <taxon>Fungi</taxon>
        <taxon>Dikarya</taxon>
        <taxon>Ascomycota</taxon>
        <taxon>Pezizomycotina</taxon>
        <taxon>Orbiliomycetes</taxon>
        <taxon>Orbiliales</taxon>
        <taxon>Orbiliaceae</taxon>
        <taxon>Dactylellina</taxon>
    </lineage>
</organism>
<comment type="similarity">
    <text evidence="2 7">Belongs to the sodium:solute symporter (SSF) (TC 2.A.21) family.</text>
</comment>
<dbReference type="Proteomes" id="UP000015100">
    <property type="component" value="Unassembled WGS sequence"/>
</dbReference>
<keyword evidence="4 9" id="KW-0812">Transmembrane</keyword>
<feature type="transmembrane region" description="Helical" evidence="9">
    <location>
        <begin position="599"/>
        <end position="623"/>
    </location>
</feature>
<dbReference type="STRING" id="1284197.S8ASL5"/>
<feature type="transmembrane region" description="Helical" evidence="9">
    <location>
        <begin position="71"/>
        <end position="87"/>
    </location>
</feature>
<dbReference type="OMA" id="THIVFMV"/>
<dbReference type="EMBL" id="AQGS01000001">
    <property type="protein sequence ID" value="EPS45990.1"/>
    <property type="molecule type" value="Genomic_DNA"/>
</dbReference>
<feature type="transmembrane region" description="Helical" evidence="9">
    <location>
        <begin position="473"/>
        <end position="493"/>
    </location>
</feature>
<dbReference type="GO" id="GO:0015489">
    <property type="term" value="F:putrescine transmembrane transporter activity"/>
    <property type="evidence" value="ECO:0007669"/>
    <property type="project" value="TreeGrafter"/>
</dbReference>
<dbReference type="eggNOG" id="KOG2348">
    <property type="taxonomic scope" value="Eukaryota"/>
</dbReference>
<reference evidence="10 11" key="1">
    <citation type="journal article" date="2013" name="PLoS Genet.">
        <title>Genomic mechanisms accounting for the adaptation to parasitism in nematode-trapping fungi.</title>
        <authorList>
            <person name="Meerupati T."/>
            <person name="Andersson K.M."/>
            <person name="Friman E."/>
            <person name="Kumar D."/>
            <person name="Tunlid A."/>
            <person name="Ahren D."/>
        </authorList>
    </citation>
    <scope>NUCLEOTIDE SEQUENCE [LARGE SCALE GENOMIC DNA]</scope>
    <source>
        <strain evidence="10 11">CBS 200.50</strain>
    </source>
</reference>
<keyword evidence="3" id="KW-0813">Transport</keyword>
<feature type="transmembrane region" description="Helical" evidence="9">
    <location>
        <begin position="107"/>
        <end position="127"/>
    </location>
</feature>
<dbReference type="OrthoDB" id="6132759at2759"/>
<evidence type="ECO:0000256" key="4">
    <source>
        <dbReference type="ARBA" id="ARBA00022692"/>
    </source>
</evidence>
<dbReference type="GO" id="GO:0005886">
    <property type="term" value="C:plasma membrane"/>
    <property type="evidence" value="ECO:0007669"/>
    <property type="project" value="TreeGrafter"/>
</dbReference>
<feature type="transmembrane region" description="Helical" evidence="9">
    <location>
        <begin position="414"/>
        <end position="439"/>
    </location>
</feature>
<dbReference type="AlphaFoldDB" id="S8ASL5"/>
<feature type="transmembrane region" description="Helical" evidence="9">
    <location>
        <begin position="353"/>
        <end position="381"/>
    </location>
</feature>
<evidence type="ECO:0000256" key="3">
    <source>
        <dbReference type="ARBA" id="ARBA00022448"/>
    </source>
</evidence>
<evidence type="ECO:0000256" key="9">
    <source>
        <dbReference type="SAM" id="Phobius"/>
    </source>
</evidence>
<feature type="transmembrane region" description="Helical" evidence="9">
    <location>
        <begin position="147"/>
        <end position="170"/>
    </location>
</feature>
<dbReference type="InterPro" id="IPR038377">
    <property type="entry name" value="Na/Glc_symporter_sf"/>
</dbReference>
<dbReference type="CDD" id="cd11476">
    <property type="entry name" value="SLC5sbd_DUR3"/>
    <property type="match status" value="1"/>
</dbReference>
<accession>S8ASL5</accession>
<keyword evidence="6 9" id="KW-0472">Membrane</keyword>
<feature type="transmembrane region" description="Helical" evidence="9">
    <location>
        <begin position="305"/>
        <end position="333"/>
    </location>
</feature>
<dbReference type="PANTHER" id="PTHR46154:SF4">
    <property type="entry name" value="UREA ACTIVE TRANSPORTER"/>
    <property type="match status" value="1"/>
</dbReference>
<dbReference type="HOGENOM" id="CLU_010778_2_1_1"/>
<feature type="transmembrane region" description="Helical" evidence="9">
    <location>
        <begin position="513"/>
        <end position="535"/>
    </location>
</feature>
<gene>
    <name evidence="10" type="ORF">H072_52</name>
</gene>
<dbReference type="PANTHER" id="PTHR46154">
    <property type="match status" value="1"/>
</dbReference>
<dbReference type="InterPro" id="IPR001734">
    <property type="entry name" value="Na/solute_symporter"/>
</dbReference>
<evidence type="ECO:0000256" key="1">
    <source>
        <dbReference type="ARBA" id="ARBA00004141"/>
    </source>
</evidence>
<keyword evidence="5 9" id="KW-1133">Transmembrane helix</keyword>
<evidence type="ECO:0008006" key="12">
    <source>
        <dbReference type="Google" id="ProtNLM"/>
    </source>
</evidence>
<feature type="transmembrane region" description="Helical" evidence="9">
    <location>
        <begin position="182"/>
        <end position="200"/>
    </location>
</feature>
<evidence type="ECO:0000313" key="10">
    <source>
        <dbReference type="EMBL" id="EPS45990.1"/>
    </source>
</evidence>
<proteinExistence type="inferred from homology"/>
<feature type="region of interest" description="Disordered" evidence="8">
    <location>
        <begin position="695"/>
        <end position="730"/>
    </location>
</feature>
<sequence>MDSGYPYTEKHTSGTETFSNVNHPLTPAYGYGIVLGLGFTFAFVMICTTWLLKRYQNEKQTVEQFTTAGRVVKTGLVACSVVSSWTWSATLLQSSGVAYRYGVSGPFWYASGATIQILLFATLAIELKRRAPNAHTFLEAIRARYGFYAHVVFIFFGLFTNILVTAMLLTGGSAVVESITGMPTPVACFMLPIGVVLYTLFGGLKATFMADYIHTCVLMIILLIFAITTYITSPLLGSPKAVYDILVAMAKENPIDGNQGGSYLTMRSREGAMFFIINLVGNFGAVFCDNGYYNKAIAASPVSAFPGYVLGGLSWFGIPWLAATTMGLAGLALSNNPAFPIYPHHLTVTEINAGLVLPMTATALLGKGGAVCAILLIFMVLTSATSAELISVSSICTFDIYQFYFKPLAGDRQLIWFAHAVVILFGVFSAAFSTGLYYVGVSMGYLYLLNGIIISPAVLPAALTLLSKRQSMWAATLSPVLGLACSLITWLLVAKFKYNEITVASTGQNLPMLCGNVVALCSPAIFIPVITYITGPDNYDWISMRQIQLVGEGNPDKALGLASEQPETVNVQTGEVTYIDPQQDEMDHLEKVLGRSKKITIVMSLILLIVWPMPFFGTGYIFSEGFFTAWVYISMAWLMLSTLCVSIYPLYESRKSIKHVVTSLFKDLTGKHPQQIQREWETYGSSTEYVAEQVRRNPESIGSSSRPQTMSPDVTSLDVGIEDVQMKSLS</sequence>
<dbReference type="Gene3D" id="1.20.1730.10">
    <property type="entry name" value="Sodium/glucose cotransporter"/>
    <property type="match status" value="1"/>
</dbReference>
<evidence type="ECO:0000256" key="2">
    <source>
        <dbReference type="ARBA" id="ARBA00006434"/>
    </source>
</evidence>
<feature type="transmembrane region" description="Helical" evidence="9">
    <location>
        <begin position="445"/>
        <end position="466"/>
    </location>
</feature>
<dbReference type="GO" id="GO:0015204">
    <property type="term" value="F:urea transmembrane transporter activity"/>
    <property type="evidence" value="ECO:0007669"/>
    <property type="project" value="InterPro"/>
</dbReference>
<reference evidence="11" key="2">
    <citation type="submission" date="2013-04" db="EMBL/GenBank/DDBJ databases">
        <title>Genomic mechanisms accounting for the adaptation to parasitism in nematode-trapping fungi.</title>
        <authorList>
            <person name="Ahren D.G."/>
        </authorList>
    </citation>
    <scope>NUCLEOTIDE SEQUENCE [LARGE SCALE GENOMIC DNA]</scope>
    <source>
        <strain evidence="11">CBS 200.50</strain>
    </source>
</reference>
<feature type="transmembrane region" description="Helical" evidence="9">
    <location>
        <begin position="272"/>
        <end position="293"/>
    </location>
</feature>
<dbReference type="Pfam" id="PF00474">
    <property type="entry name" value="SSF"/>
    <property type="match status" value="1"/>
</dbReference>
<dbReference type="FunFam" id="1.20.1730.10:FF:000006">
    <property type="entry name" value="Urea active transporter"/>
    <property type="match status" value="1"/>
</dbReference>
<comment type="caution">
    <text evidence="10">The sequence shown here is derived from an EMBL/GenBank/DDBJ whole genome shotgun (WGS) entry which is preliminary data.</text>
</comment>
<feature type="transmembrane region" description="Helical" evidence="9">
    <location>
        <begin position="28"/>
        <end position="51"/>
    </location>
</feature>
<dbReference type="GO" id="GO:0015606">
    <property type="term" value="F:spermidine transmembrane transporter activity"/>
    <property type="evidence" value="ECO:0007669"/>
    <property type="project" value="TreeGrafter"/>
</dbReference>
<feature type="transmembrane region" description="Helical" evidence="9">
    <location>
        <begin position="212"/>
        <end position="231"/>
    </location>
</feature>
<dbReference type="InterPro" id="IPR031155">
    <property type="entry name" value="DUR"/>
</dbReference>
<dbReference type="NCBIfam" id="TIGR00813">
    <property type="entry name" value="sss"/>
    <property type="match status" value="1"/>
</dbReference>
<dbReference type="PROSITE" id="PS50283">
    <property type="entry name" value="NA_SOLUT_SYMP_3"/>
    <property type="match status" value="1"/>
</dbReference>
<evidence type="ECO:0000313" key="11">
    <source>
        <dbReference type="Proteomes" id="UP000015100"/>
    </source>
</evidence>
<feature type="compositionally biased region" description="Polar residues" evidence="8">
    <location>
        <begin position="700"/>
        <end position="714"/>
    </location>
</feature>
<evidence type="ECO:0000256" key="7">
    <source>
        <dbReference type="RuleBase" id="RU362091"/>
    </source>
</evidence>
<evidence type="ECO:0000256" key="6">
    <source>
        <dbReference type="ARBA" id="ARBA00023136"/>
    </source>
</evidence>
<feature type="transmembrane region" description="Helical" evidence="9">
    <location>
        <begin position="629"/>
        <end position="651"/>
    </location>
</feature>
<name>S8ASL5_DACHA</name>